<keyword evidence="1" id="KW-0175">Coiled coil</keyword>
<keyword evidence="2" id="KW-0732">Signal</keyword>
<dbReference type="Proteomes" id="UP000003163">
    <property type="component" value="Unassembled WGS sequence"/>
</dbReference>
<dbReference type="EMBL" id="AFBI03000007">
    <property type="protein sequence ID" value="EJW05346.1"/>
    <property type="molecule type" value="Genomic_DNA"/>
</dbReference>
<feature type="chain" id="PRO_5005686545" evidence="2">
    <location>
        <begin position="21"/>
        <end position="128"/>
    </location>
</feature>
<name>J9DC75_EDHAE</name>
<sequence length="128" mass="14774">MYRILVFIQTLLKFSSHVKCSPADIQGIQSKISTLTRQIADCDGRLQSAMSQPCVSSKTEQDIKNLYDVVRNRRWGRDSTETSTMAKILNLEISRDEMNQTIRQIKTEKADLENKLLEEQANLQRLKK</sequence>
<dbReference type="InParanoid" id="J9DC75"/>
<dbReference type="VEuPathDB" id="MicrosporidiaDB:EDEG_00602"/>
<feature type="signal peptide" evidence="2">
    <location>
        <begin position="1"/>
        <end position="20"/>
    </location>
</feature>
<keyword evidence="4" id="KW-1185">Reference proteome</keyword>
<reference evidence="3 4" key="1">
    <citation type="submission" date="2011-08" db="EMBL/GenBank/DDBJ databases">
        <authorList>
            <person name="Liu Z.J."/>
            <person name="Shi F.L."/>
            <person name="Lu J.Q."/>
            <person name="Li M."/>
            <person name="Wang Z.L."/>
        </authorList>
    </citation>
    <scope>NUCLEOTIDE SEQUENCE [LARGE SCALE GENOMIC DNA]</scope>
    <source>
        <strain evidence="3 4">USNM 41457</strain>
    </source>
</reference>
<evidence type="ECO:0000313" key="3">
    <source>
        <dbReference type="EMBL" id="EJW05346.1"/>
    </source>
</evidence>
<comment type="caution">
    <text evidence="3">The sequence shown here is derived from an EMBL/GenBank/DDBJ whole genome shotgun (WGS) entry which is preliminary data.</text>
</comment>
<reference evidence="4" key="2">
    <citation type="submission" date="2015-07" db="EMBL/GenBank/DDBJ databases">
        <title>Contrasting host-pathogen interactions and genome evolution in two generalist and specialist microsporidian pathogens of mosquitoes.</title>
        <authorList>
            <consortium name="The Broad Institute Genomics Platform"/>
            <consortium name="The Broad Institute Genome Sequencing Center for Infectious Disease"/>
            <person name="Cuomo C.A."/>
            <person name="Sanscrainte N.D."/>
            <person name="Goldberg J.M."/>
            <person name="Heiman D."/>
            <person name="Young S."/>
            <person name="Zeng Q."/>
            <person name="Becnel J.J."/>
            <person name="Birren B.W."/>
        </authorList>
    </citation>
    <scope>NUCLEOTIDE SEQUENCE [LARGE SCALE GENOMIC DNA]</scope>
    <source>
        <strain evidence="4">USNM 41457</strain>
    </source>
</reference>
<dbReference type="AlphaFoldDB" id="J9DC75"/>
<evidence type="ECO:0000256" key="2">
    <source>
        <dbReference type="SAM" id="SignalP"/>
    </source>
</evidence>
<accession>J9DC75</accession>
<gene>
    <name evidence="3" type="ORF">EDEG_00602</name>
</gene>
<evidence type="ECO:0000313" key="4">
    <source>
        <dbReference type="Proteomes" id="UP000003163"/>
    </source>
</evidence>
<protein>
    <submittedName>
        <fullName evidence="3">Uncharacterized protein</fullName>
    </submittedName>
</protein>
<proteinExistence type="predicted"/>
<feature type="coiled-coil region" evidence="1">
    <location>
        <begin position="88"/>
        <end position="122"/>
    </location>
</feature>
<dbReference type="HOGENOM" id="CLU_1959540_0_0_1"/>
<organism evidence="3 4">
    <name type="scientific">Edhazardia aedis (strain USNM 41457)</name>
    <name type="common">Microsporidian parasite</name>
    <dbReference type="NCBI Taxonomy" id="1003232"/>
    <lineage>
        <taxon>Eukaryota</taxon>
        <taxon>Fungi</taxon>
        <taxon>Fungi incertae sedis</taxon>
        <taxon>Microsporidia</taxon>
        <taxon>Edhazardia</taxon>
    </lineage>
</organism>
<evidence type="ECO:0000256" key="1">
    <source>
        <dbReference type="SAM" id="Coils"/>
    </source>
</evidence>